<keyword evidence="2" id="KW-1185">Reference proteome</keyword>
<dbReference type="RefSeq" id="WP_238279505.1">
    <property type="nucleotide sequence ID" value="NZ_BPQL01000060.1"/>
</dbReference>
<reference evidence="1 2" key="1">
    <citation type="submission" date="2024-06" db="EMBL/GenBank/DDBJ databases">
        <title>Genomic Encyclopedia of Type Strains, Phase IV (KMG-IV): sequencing the most valuable type-strain genomes for metagenomic binning, comparative biology and taxonomic classification.</title>
        <authorList>
            <person name="Goeker M."/>
        </authorList>
    </citation>
    <scope>NUCLEOTIDE SEQUENCE [LARGE SCALE GENOMIC DNA]</scope>
    <source>
        <strain evidence="1 2">DSM 21331</strain>
    </source>
</reference>
<protein>
    <submittedName>
        <fullName evidence="1">Uncharacterized protein</fullName>
    </submittedName>
</protein>
<accession>A0ABV2L2H5</accession>
<gene>
    <name evidence="1" type="ORF">ABID43_001569</name>
</gene>
<evidence type="ECO:0000313" key="2">
    <source>
        <dbReference type="Proteomes" id="UP001549145"/>
    </source>
</evidence>
<sequence length="65" mass="6768">MPVLQLRRLKRSSAAQAAVVGATRALEAAFPIIQDEAMLDRLRNAVAALIQADAAAELQGLPGSA</sequence>
<comment type="caution">
    <text evidence="1">The sequence shown here is derived from an EMBL/GenBank/DDBJ whole genome shotgun (WGS) entry which is preliminary data.</text>
</comment>
<organism evidence="1 2">
    <name type="scientific">Methylobacterium goesingense</name>
    <dbReference type="NCBI Taxonomy" id="243690"/>
    <lineage>
        <taxon>Bacteria</taxon>
        <taxon>Pseudomonadati</taxon>
        <taxon>Pseudomonadota</taxon>
        <taxon>Alphaproteobacteria</taxon>
        <taxon>Hyphomicrobiales</taxon>
        <taxon>Methylobacteriaceae</taxon>
        <taxon>Methylobacterium</taxon>
    </lineage>
</organism>
<name>A0ABV2L2H5_9HYPH</name>
<evidence type="ECO:0000313" key="1">
    <source>
        <dbReference type="EMBL" id="MET3692038.1"/>
    </source>
</evidence>
<dbReference type="Proteomes" id="UP001549145">
    <property type="component" value="Unassembled WGS sequence"/>
</dbReference>
<dbReference type="EMBL" id="JBEPMM010000003">
    <property type="protein sequence ID" value="MET3692038.1"/>
    <property type="molecule type" value="Genomic_DNA"/>
</dbReference>
<proteinExistence type="predicted"/>